<evidence type="ECO:0000313" key="4">
    <source>
        <dbReference type="Proteomes" id="UP000613011"/>
    </source>
</evidence>
<feature type="transmembrane region" description="Helical" evidence="1">
    <location>
        <begin position="118"/>
        <end position="136"/>
    </location>
</feature>
<keyword evidence="1" id="KW-0472">Membrane</keyword>
<feature type="domain" description="DUF2062" evidence="2">
    <location>
        <begin position="21"/>
        <end position="156"/>
    </location>
</feature>
<organism evidence="3 4">
    <name type="scientific">Ramlibacter aurantiacus</name>
    <dbReference type="NCBI Taxonomy" id="2801330"/>
    <lineage>
        <taxon>Bacteria</taxon>
        <taxon>Pseudomonadati</taxon>
        <taxon>Pseudomonadota</taxon>
        <taxon>Betaproteobacteria</taxon>
        <taxon>Burkholderiales</taxon>
        <taxon>Comamonadaceae</taxon>
        <taxon>Ramlibacter</taxon>
    </lineage>
</organism>
<dbReference type="EMBL" id="JAEQNA010000013">
    <property type="protein sequence ID" value="MBL0423294.1"/>
    <property type="molecule type" value="Genomic_DNA"/>
</dbReference>
<comment type="caution">
    <text evidence="3">The sequence shown here is derived from an EMBL/GenBank/DDBJ whole genome shotgun (WGS) entry which is preliminary data.</text>
</comment>
<accession>A0A936ZL35</accession>
<keyword evidence="1" id="KW-0812">Transmembrane</keyword>
<reference evidence="3" key="1">
    <citation type="submission" date="2021-01" db="EMBL/GenBank/DDBJ databases">
        <title>Ramlibacter sp. strain AW1 16S ribosomal RNA gene Genome sequencing and assembly.</title>
        <authorList>
            <person name="Kang M."/>
        </authorList>
    </citation>
    <scope>NUCLEOTIDE SEQUENCE</scope>
    <source>
        <strain evidence="3">AW1</strain>
    </source>
</reference>
<dbReference type="AlphaFoldDB" id="A0A936ZL35"/>
<evidence type="ECO:0000256" key="1">
    <source>
        <dbReference type="SAM" id="Phobius"/>
    </source>
</evidence>
<dbReference type="Proteomes" id="UP000613011">
    <property type="component" value="Unassembled WGS sequence"/>
</dbReference>
<feature type="transmembrane region" description="Helical" evidence="1">
    <location>
        <begin position="41"/>
        <end position="62"/>
    </location>
</feature>
<keyword evidence="4" id="KW-1185">Reference proteome</keyword>
<sequence length="174" mass="19518">MRHSLGQRMPERDALARNPMLRPIARHLLAPRLWHMQHESVARGVAIGLFWAFVMPLGQIPLAVAHCIWWRANIPLSVVSTLVTNPLTLGFWLWAAYQVGIRFVDAPPLVMPRQGTSLLEWFSAVGTPVVLGMAVFAIGGSLASYALIKLAWRIKVLLHLRHRRRRQSGRPGSA</sequence>
<dbReference type="InterPro" id="IPR018639">
    <property type="entry name" value="DUF2062"/>
</dbReference>
<dbReference type="PANTHER" id="PTHR40547">
    <property type="entry name" value="SLL0298 PROTEIN"/>
    <property type="match status" value="1"/>
</dbReference>
<evidence type="ECO:0000259" key="2">
    <source>
        <dbReference type="Pfam" id="PF09835"/>
    </source>
</evidence>
<protein>
    <submittedName>
        <fullName evidence="3">DUF2062 domain-containing protein</fullName>
    </submittedName>
</protein>
<gene>
    <name evidence="3" type="ORF">JI739_23360</name>
</gene>
<dbReference type="Pfam" id="PF09835">
    <property type="entry name" value="DUF2062"/>
    <property type="match status" value="1"/>
</dbReference>
<name>A0A936ZL35_9BURK</name>
<keyword evidence="1" id="KW-1133">Transmembrane helix</keyword>
<feature type="transmembrane region" description="Helical" evidence="1">
    <location>
        <begin position="74"/>
        <end position="97"/>
    </location>
</feature>
<dbReference type="PANTHER" id="PTHR40547:SF1">
    <property type="entry name" value="SLL0298 PROTEIN"/>
    <property type="match status" value="1"/>
</dbReference>
<evidence type="ECO:0000313" key="3">
    <source>
        <dbReference type="EMBL" id="MBL0423294.1"/>
    </source>
</evidence>
<proteinExistence type="predicted"/>